<keyword evidence="4" id="KW-1185">Reference proteome</keyword>
<feature type="coiled-coil region" evidence="1">
    <location>
        <begin position="77"/>
        <end position="104"/>
    </location>
</feature>
<organism evidence="3 4">
    <name type="scientific">Halarchaeum nitratireducens</name>
    <dbReference type="NCBI Taxonomy" id="489913"/>
    <lineage>
        <taxon>Archaea</taxon>
        <taxon>Methanobacteriati</taxon>
        <taxon>Methanobacteriota</taxon>
        <taxon>Stenosarchaea group</taxon>
        <taxon>Halobacteria</taxon>
        <taxon>Halobacteriales</taxon>
        <taxon>Halobacteriaceae</taxon>
    </lineage>
</organism>
<dbReference type="Pfam" id="PF25958">
    <property type="entry name" value="DUF7995"/>
    <property type="match status" value="1"/>
</dbReference>
<protein>
    <recommendedName>
        <fullName evidence="2">DUF7995 domain-containing protein</fullName>
    </recommendedName>
</protein>
<evidence type="ECO:0000313" key="4">
    <source>
        <dbReference type="Proteomes" id="UP000608850"/>
    </source>
</evidence>
<keyword evidence="1" id="KW-0175">Coiled coil</keyword>
<evidence type="ECO:0000313" key="3">
    <source>
        <dbReference type="EMBL" id="GGN24095.1"/>
    </source>
</evidence>
<dbReference type="Proteomes" id="UP000608850">
    <property type="component" value="Unassembled WGS sequence"/>
</dbReference>
<evidence type="ECO:0000259" key="2">
    <source>
        <dbReference type="Pfam" id="PF25958"/>
    </source>
</evidence>
<dbReference type="AlphaFoldDB" id="A0A830GDN7"/>
<reference evidence="3 4" key="1">
    <citation type="journal article" date="2019" name="Int. J. Syst. Evol. Microbiol.">
        <title>The Global Catalogue of Microorganisms (GCM) 10K type strain sequencing project: providing services to taxonomists for standard genome sequencing and annotation.</title>
        <authorList>
            <consortium name="The Broad Institute Genomics Platform"/>
            <consortium name="The Broad Institute Genome Sequencing Center for Infectious Disease"/>
            <person name="Wu L."/>
            <person name="Ma J."/>
        </authorList>
    </citation>
    <scope>NUCLEOTIDE SEQUENCE [LARGE SCALE GENOMIC DNA]</scope>
    <source>
        <strain evidence="3 4">JCM 16331</strain>
    </source>
</reference>
<sequence>MHMIIYALVEASTHDDALATGKTAFDRLVGADPHSAGVFDYYATFDEEDTTVAGKARWGELPTAAPVDSDDGQDLLERGWEATKEEFERNLDRVKDALDELDDEAIMRDENLARHAFHNVGAYRGSSVFFYDEYGNGIRHRERLDQVCEQYEAPWIIPADVHF</sequence>
<comment type="caution">
    <text evidence="3">The sequence shown here is derived from an EMBL/GenBank/DDBJ whole genome shotgun (WGS) entry which is preliminary data.</text>
</comment>
<proteinExistence type="predicted"/>
<evidence type="ECO:0000256" key="1">
    <source>
        <dbReference type="SAM" id="Coils"/>
    </source>
</evidence>
<dbReference type="InterPro" id="IPR058308">
    <property type="entry name" value="DUF7995"/>
</dbReference>
<accession>A0A830GDN7</accession>
<dbReference type="OrthoDB" id="254701at2157"/>
<feature type="domain" description="DUF7995" evidence="2">
    <location>
        <begin position="1"/>
        <end position="163"/>
    </location>
</feature>
<dbReference type="RefSeq" id="WP_188879683.1">
    <property type="nucleotide sequence ID" value="NZ_BMOQ01000008.1"/>
</dbReference>
<name>A0A830GDN7_9EURY</name>
<gene>
    <name evidence="3" type="ORF">GCM10009021_27260</name>
</gene>
<dbReference type="EMBL" id="BMOQ01000008">
    <property type="protein sequence ID" value="GGN24095.1"/>
    <property type="molecule type" value="Genomic_DNA"/>
</dbReference>